<accession>B8A366</accession>
<feature type="region of interest" description="Disordered" evidence="1">
    <location>
        <begin position="357"/>
        <end position="376"/>
    </location>
</feature>
<name>B8A366_MAIZE</name>
<proteinExistence type="evidence at transcript level"/>
<dbReference type="AlphaFoldDB" id="B8A366"/>
<dbReference type="Pfam" id="PF14223">
    <property type="entry name" value="Retrotran_gag_2"/>
    <property type="match status" value="1"/>
</dbReference>
<feature type="compositionally biased region" description="Polar residues" evidence="1">
    <location>
        <begin position="363"/>
        <end position="376"/>
    </location>
</feature>
<organism evidence="2">
    <name type="scientific">Zea mays</name>
    <name type="common">Maize</name>
    <dbReference type="NCBI Taxonomy" id="4577"/>
    <lineage>
        <taxon>Eukaryota</taxon>
        <taxon>Viridiplantae</taxon>
        <taxon>Streptophyta</taxon>
        <taxon>Embryophyta</taxon>
        <taxon>Tracheophyta</taxon>
        <taxon>Spermatophyta</taxon>
        <taxon>Magnoliopsida</taxon>
        <taxon>Liliopsida</taxon>
        <taxon>Poales</taxon>
        <taxon>Poaceae</taxon>
        <taxon>PACMAD clade</taxon>
        <taxon>Panicoideae</taxon>
        <taxon>Andropogonodae</taxon>
        <taxon>Andropogoneae</taxon>
        <taxon>Tripsacinae</taxon>
        <taxon>Zea</taxon>
    </lineage>
</organism>
<feature type="compositionally biased region" description="Gly residues" evidence="1">
    <location>
        <begin position="242"/>
        <end position="253"/>
    </location>
</feature>
<evidence type="ECO:0000313" key="2">
    <source>
        <dbReference type="EMBL" id="ACL54615.1"/>
    </source>
</evidence>
<sequence>MSTMSTVDGVAAVFSSMPTPAFSQMVSMKLNHENYLLWVAQVLPYLRSQGLSGHIDGSLPAPRQTVAVDPAEGSGGRTIAINPEFTSWYHQDQLVLSVINSSLSEEVLATVVDATTARGAWSTLERMYASSSRVRIMQIRMQLATIQKGDLTAAEYFRKVKRLADTLAAVGKRLEDEEFISYLLRGLPADYDSLVTSITTRPDTYTISDVYAHLLSFETRQEYHTAVGQISSVNNANRVPSRGGGAFGQNGRGGRGRGGRSQPGRGNNRPPARPPSNNSSSSGTCQICGKGNHNALQCWHRFDQAYQAESTVKQAAAATHEYAVDPNWYMDSGATDHITSDLERLTTRERYTGGDKIQVANGAGSSHEASSSQRQM</sequence>
<evidence type="ECO:0008006" key="3">
    <source>
        <dbReference type="Google" id="ProtNLM"/>
    </source>
</evidence>
<reference evidence="2" key="1">
    <citation type="journal article" date="2009" name="PLoS Genet.">
        <title>Sequencing, mapping, and analysis of 27,455 maize full-length cDNAs.</title>
        <authorList>
            <person name="Soderlund C."/>
            <person name="Descour A."/>
            <person name="Kudrna D."/>
            <person name="Bomhoff M."/>
            <person name="Boyd L."/>
            <person name="Currie J."/>
            <person name="Angelova A."/>
            <person name="Collura K."/>
            <person name="Wissotski M."/>
            <person name="Ashley E."/>
            <person name="Morrow D."/>
            <person name="Fernandes J."/>
            <person name="Walbot V."/>
            <person name="Yu Y."/>
        </authorList>
    </citation>
    <scope>NUCLEOTIDE SEQUENCE</scope>
    <source>
        <strain evidence="2">B73</strain>
    </source>
</reference>
<dbReference type="EMBL" id="BT056008">
    <property type="protein sequence ID" value="ACL54615.1"/>
    <property type="molecule type" value="mRNA"/>
</dbReference>
<feature type="region of interest" description="Disordered" evidence="1">
    <location>
        <begin position="234"/>
        <end position="285"/>
    </location>
</feature>
<dbReference type="PANTHER" id="PTHR47481">
    <property type="match status" value="1"/>
</dbReference>
<dbReference type="PANTHER" id="PTHR47481:SF31">
    <property type="entry name" value="OS01G0873500 PROTEIN"/>
    <property type="match status" value="1"/>
</dbReference>
<feature type="compositionally biased region" description="Low complexity" evidence="1">
    <location>
        <begin position="260"/>
        <end position="283"/>
    </location>
</feature>
<protein>
    <recommendedName>
        <fullName evidence="3">Retrotransposon Copia-like N-terminal domain-containing protein</fullName>
    </recommendedName>
</protein>
<evidence type="ECO:0000256" key="1">
    <source>
        <dbReference type="SAM" id="MobiDB-lite"/>
    </source>
</evidence>